<reference evidence="2 3" key="1">
    <citation type="submission" date="2012-10" db="EMBL/GenBank/DDBJ databases">
        <title>Genome sequencing and analysis of entomopathogenic fungi Beauveria bassiana D1-5.</title>
        <authorList>
            <person name="Li Q."/>
            <person name="Wang L."/>
            <person name="Zhang Z."/>
            <person name="Wang Q."/>
            <person name="Ren J."/>
            <person name="Wang M."/>
            <person name="Xu W."/>
            <person name="Wang J."/>
            <person name="Lu Y."/>
            <person name="Du Q."/>
            <person name="Sun Z."/>
        </authorList>
    </citation>
    <scope>NUCLEOTIDE SEQUENCE [LARGE SCALE GENOMIC DNA]</scope>
    <source>
        <strain evidence="2 3">D1-5</strain>
    </source>
</reference>
<accession>A0A0A2VCG4</accession>
<comment type="caution">
    <text evidence="2">The sequence shown here is derived from an EMBL/GenBank/DDBJ whole genome shotgun (WGS) entry which is preliminary data.</text>
</comment>
<dbReference type="HOGENOM" id="CLU_2542239_0_0_1"/>
<dbReference type="EMBL" id="ANFO01001156">
    <property type="protein sequence ID" value="KGQ03770.1"/>
    <property type="molecule type" value="Genomic_DNA"/>
</dbReference>
<sequence length="85" mass="9283">MKIAILFLAAALGSASPAKTQNSIQSRDGQKSCDCSQDFRVFVLDVEECPAGYEDVSRTRVPRCVQIDCSAKDYEAQCDVFDAEA</sequence>
<dbReference type="STRING" id="1245745.A0A0A2VCG4"/>
<evidence type="ECO:0008006" key="4">
    <source>
        <dbReference type="Google" id="ProtNLM"/>
    </source>
</evidence>
<dbReference type="Proteomes" id="UP000030106">
    <property type="component" value="Unassembled WGS sequence"/>
</dbReference>
<name>A0A0A2VCG4_BEABA</name>
<feature type="chain" id="PRO_5001995411" description="Extracellular membrane protein CFEM domain-containing protein" evidence="1">
    <location>
        <begin position="21"/>
        <end position="85"/>
    </location>
</feature>
<protein>
    <recommendedName>
        <fullName evidence="4">Extracellular membrane protein CFEM domain-containing protein</fullName>
    </recommendedName>
</protein>
<dbReference type="OrthoDB" id="10557106at2759"/>
<dbReference type="AlphaFoldDB" id="A0A0A2VCG4"/>
<organism evidence="2 3">
    <name type="scientific">Beauveria bassiana D1-5</name>
    <dbReference type="NCBI Taxonomy" id="1245745"/>
    <lineage>
        <taxon>Eukaryota</taxon>
        <taxon>Fungi</taxon>
        <taxon>Dikarya</taxon>
        <taxon>Ascomycota</taxon>
        <taxon>Pezizomycotina</taxon>
        <taxon>Sordariomycetes</taxon>
        <taxon>Hypocreomycetidae</taxon>
        <taxon>Hypocreales</taxon>
        <taxon>Cordycipitaceae</taxon>
        <taxon>Beauveria</taxon>
    </lineage>
</organism>
<evidence type="ECO:0000313" key="3">
    <source>
        <dbReference type="Proteomes" id="UP000030106"/>
    </source>
</evidence>
<feature type="signal peptide" evidence="1">
    <location>
        <begin position="1"/>
        <end position="20"/>
    </location>
</feature>
<evidence type="ECO:0000256" key="1">
    <source>
        <dbReference type="SAM" id="SignalP"/>
    </source>
</evidence>
<keyword evidence="1" id="KW-0732">Signal</keyword>
<proteinExistence type="predicted"/>
<evidence type="ECO:0000313" key="2">
    <source>
        <dbReference type="EMBL" id="KGQ03770.1"/>
    </source>
</evidence>
<gene>
    <name evidence="2" type="ORF">BBAD15_g10961</name>
</gene>